<name>A0ABC9TI65_ENTFL</name>
<dbReference type="Gene3D" id="1.10.260.40">
    <property type="entry name" value="lambda repressor-like DNA-binding domains"/>
    <property type="match status" value="1"/>
</dbReference>
<proteinExistence type="predicted"/>
<dbReference type="SUPFAM" id="SSF47413">
    <property type="entry name" value="lambda repressor-like DNA-binding domains"/>
    <property type="match status" value="1"/>
</dbReference>
<feature type="domain" description="HTH cro/C1-type" evidence="2">
    <location>
        <begin position="14"/>
        <end position="69"/>
    </location>
</feature>
<dbReference type="PANTHER" id="PTHR46558">
    <property type="entry name" value="TRACRIPTIONAL REGULATORY PROTEIN-RELATED-RELATED"/>
    <property type="match status" value="1"/>
</dbReference>
<dbReference type="CDD" id="cd00093">
    <property type="entry name" value="HTH_XRE"/>
    <property type="match status" value="1"/>
</dbReference>
<dbReference type="AlphaFoldDB" id="A0ABC9TI65"/>
<organism evidence="3 4">
    <name type="scientific">Enterococcus faecalis RP2S-4</name>
    <dbReference type="NCBI Taxonomy" id="1244145"/>
    <lineage>
        <taxon>Bacteria</taxon>
        <taxon>Bacillati</taxon>
        <taxon>Bacillota</taxon>
        <taxon>Bacilli</taxon>
        <taxon>Lactobacillales</taxon>
        <taxon>Enterococcaceae</taxon>
        <taxon>Enterococcus</taxon>
    </lineage>
</organism>
<dbReference type="InterPro" id="IPR001387">
    <property type="entry name" value="Cro/C1-type_HTH"/>
</dbReference>
<dbReference type="InterPro" id="IPR010982">
    <property type="entry name" value="Lambda_DNA-bd_dom_sf"/>
</dbReference>
<sequence>MEEVKIVQPLAERLQLLREEKEWTKTYVAKQLGLKNLGTYANWEYGTREPDSEMLSKIASLYNVSTDFLLGRTEERIHLNDEEKIGRNIISHFRLNTSDMNIEDIEELEEELIDFQDFLIKKAKEKKERNKKD</sequence>
<dbReference type="PROSITE" id="PS50943">
    <property type="entry name" value="HTH_CROC1"/>
    <property type="match status" value="1"/>
</dbReference>
<dbReference type="PANTHER" id="PTHR46558:SF14">
    <property type="entry name" value="HTH-TYPE TRANSCRIPTIONAL REGULATOR ANSR"/>
    <property type="match status" value="1"/>
</dbReference>
<evidence type="ECO:0000259" key="2">
    <source>
        <dbReference type="PROSITE" id="PS50943"/>
    </source>
</evidence>
<dbReference type="EMBL" id="ATIR01000079">
    <property type="protein sequence ID" value="EPI06268.1"/>
    <property type="molecule type" value="Genomic_DNA"/>
</dbReference>
<comment type="caution">
    <text evidence="3">The sequence shown here is derived from an EMBL/GenBank/DDBJ whole genome shotgun (WGS) entry which is preliminary data.</text>
</comment>
<gene>
    <name evidence="3" type="ORF">D358_02129</name>
</gene>
<accession>A0ABC9TI65</accession>
<evidence type="ECO:0000256" key="1">
    <source>
        <dbReference type="ARBA" id="ARBA00023125"/>
    </source>
</evidence>
<dbReference type="Proteomes" id="UP000015750">
    <property type="component" value="Unassembled WGS sequence"/>
</dbReference>
<keyword evidence="1 3" id="KW-0238">DNA-binding</keyword>
<protein>
    <submittedName>
        <fullName evidence="3">DNA-binding helix-turn-helix protein</fullName>
    </submittedName>
</protein>
<dbReference type="SMART" id="SM00530">
    <property type="entry name" value="HTH_XRE"/>
    <property type="match status" value="1"/>
</dbReference>
<dbReference type="GO" id="GO:0003677">
    <property type="term" value="F:DNA binding"/>
    <property type="evidence" value="ECO:0007669"/>
    <property type="project" value="UniProtKB-KW"/>
</dbReference>
<evidence type="ECO:0000313" key="4">
    <source>
        <dbReference type="Proteomes" id="UP000015750"/>
    </source>
</evidence>
<reference evidence="3 4" key="1">
    <citation type="submission" date="2013-06" db="EMBL/GenBank/DDBJ databases">
        <authorList>
            <person name="Weinstock G."/>
            <person name="Sodergren E."/>
            <person name="Lobos E.A."/>
            <person name="Fulton L."/>
            <person name="Fulton R."/>
            <person name="Courtney L."/>
            <person name="Fronick C."/>
            <person name="O'Laughlin M."/>
            <person name="Godfrey J."/>
            <person name="Wilson R.M."/>
            <person name="Miner T."/>
            <person name="Farmer C."/>
            <person name="Delehaunty K."/>
            <person name="Cordes M."/>
            <person name="Minx P."/>
            <person name="Tomlinson C."/>
            <person name="Chen J."/>
            <person name="Wollam A."/>
            <person name="Pepin K.H."/>
            <person name="Bhonagiri V."/>
            <person name="Zhang X."/>
            <person name="Warren W."/>
            <person name="Mitreva M."/>
            <person name="Mardis E.R."/>
            <person name="Wilson R.K."/>
        </authorList>
    </citation>
    <scope>NUCLEOTIDE SEQUENCE [LARGE SCALE GENOMIC DNA]</scope>
    <source>
        <strain evidence="3 4">RP2S-4</strain>
    </source>
</reference>
<dbReference type="Pfam" id="PF01381">
    <property type="entry name" value="HTH_3"/>
    <property type="match status" value="1"/>
</dbReference>
<evidence type="ECO:0000313" key="3">
    <source>
        <dbReference type="EMBL" id="EPI06268.1"/>
    </source>
</evidence>